<proteinExistence type="predicted"/>
<accession>A0A8T2PQW4</accession>
<evidence type="ECO:0000313" key="1">
    <source>
        <dbReference type="EMBL" id="KAG9353681.1"/>
    </source>
</evidence>
<keyword evidence="2" id="KW-1185">Reference proteome</keyword>
<reference evidence="1" key="1">
    <citation type="thesis" date="2021" institute="BYU ScholarsArchive" country="Provo, UT, USA">
        <title>Applications of and Algorithms for Genome Assembly and Genomic Analyses with an Emphasis on Marine Teleosts.</title>
        <authorList>
            <person name="Pickett B.D."/>
        </authorList>
    </citation>
    <scope>NUCLEOTIDE SEQUENCE</scope>
    <source>
        <strain evidence="1">HI-2016</strain>
    </source>
</reference>
<name>A0A8T2PQW4_9TELE</name>
<organism evidence="1 2">
    <name type="scientific">Albula glossodonta</name>
    <name type="common">roundjaw bonefish</name>
    <dbReference type="NCBI Taxonomy" id="121402"/>
    <lineage>
        <taxon>Eukaryota</taxon>
        <taxon>Metazoa</taxon>
        <taxon>Chordata</taxon>
        <taxon>Craniata</taxon>
        <taxon>Vertebrata</taxon>
        <taxon>Euteleostomi</taxon>
        <taxon>Actinopterygii</taxon>
        <taxon>Neopterygii</taxon>
        <taxon>Teleostei</taxon>
        <taxon>Albuliformes</taxon>
        <taxon>Albulidae</taxon>
        <taxon>Albula</taxon>
    </lineage>
</organism>
<dbReference type="EMBL" id="JAFBMS010000003">
    <property type="protein sequence ID" value="KAG9353681.1"/>
    <property type="molecule type" value="Genomic_DNA"/>
</dbReference>
<evidence type="ECO:0000313" key="2">
    <source>
        <dbReference type="Proteomes" id="UP000824540"/>
    </source>
</evidence>
<gene>
    <name evidence="1" type="ORF">JZ751_011803</name>
</gene>
<dbReference type="Proteomes" id="UP000824540">
    <property type="component" value="Unassembled WGS sequence"/>
</dbReference>
<protein>
    <submittedName>
        <fullName evidence="1">Uncharacterized protein</fullName>
    </submittedName>
</protein>
<comment type="caution">
    <text evidence="1">The sequence shown here is derived from an EMBL/GenBank/DDBJ whole genome shotgun (WGS) entry which is preliminary data.</text>
</comment>
<sequence length="246" mass="25677">MLNKLEREKSEESLCRDCDRYLRPPPLEKQNSVGCRTHCTNAPLCPGCSFPPGGERDCKLSERTLAGVLEGLLAVTAAVDRWASVGRQVPLELGQCGEVQTALHTDVLLALLVLELVGPQLAGVGEAPPTDPAAVGLNVTVLHHVAFEVAGLGEGLVAHLALVRAGTLVRQHVRVQVAQLLEELAALAAAVGLDPAVAQNVGDQVVLGSVGLLAHAALPALLLSAHVHIVAVIHMDADAHLLCVAQ</sequence>
<dbReference type="AlphaFoldDB" id="A0A8T2PQW4"/>